<dbReference type="Gene3D" id="2.10.60.10">
    <property type="entry name" value="CD59"/>
    <property type="match status" value="1"/>
</dbReference>
<dbReference type="EMBL" id="CALNXK010000004">
    <property type="protein sequence ID" value="CAH3035973.1"/>
    <property type="molecule type" value="Genomic_DNA"/>
</dbReference>
<dbReference type="InterPro" id="IPR045860">
    <property type="entry name" value="Snake_toxin-like_sf"/>
</dbReference>
<keyword evidence="3" id="KW-1185">Reference proteome</keyword>
<accession>A0ABN8MWK6</accession>
<evidence type="ECO:0000313" key="3">
    <source>
        <dbReference type="Proteomes" id="UP001159405"/>
    </source>
</evidence>
<dbReference type="CDD" id="cd00117">
    <property type="entry name" value="TFP"/>
    <property type="match status" value="1"/>
</dbReference>
<organism evidence="2 3">
    <name type="scientific">Porites lobata</name>
    <dbReference type="NCBI Taxonomy" id="104759"/>
    <lineage>
        <taxon>Eukaryota</taxon>
        <taxon>Metazoa</taxon>
        <taxon>Cnidaria</taxon>
        <taxon>Anthozoa</taxon>
        <taxon>Hexacorallia</taxon>
        <taxon>Scleractinia</taxon>
        <taxon>Fungiina</taxon>
        <taxon>Poritidae</taxon>
        <taxon>Porites</taxon>
    </lineage>
</organism>
<protein>
    <submittedName>
        <fullName evidence="2">Uncharacterized protein</fullName>
    </submittedName>
</protein>
<name>A0ABN8MWK6_9CNID</name>
<reference evidence="2 3" key="1">
    <citation type="submission" date="2022-05" db="EMBL/GenBank/DDBJ databases">
        <authorList>
            <consortium name="Genoscope - CEA"/>
            <person name="William W."/>
        </authorList>
    </citation>
    <scope>NUCLEOTIDE SEQUENCE [LARGE SCALE GENOMIC DNA]</scope>
</reference>
<gene>
    <name evidence="2" type="ORF">PLOB_00031282</name>
</gene>
<evidence type="ECO:0000313" key="2">
    <source>
        <dbReference type="EMBL" id="CAH3035973.1"/>
    </source>
</evidence>
<dbReference type="Proteomes" id="UP001159405">
    <property type="component" value="Unassembled WGS sequence"/>
</dbReference>
<sequence>MAVMLLSFTLACVLFYCSVGEAIRCNYCESYVSFEDCDKRLKHVECAKEFGLDHCMKTHIKASNRTDEKFKRGCQSARKCNKPPCKAPGDDKCDVFCCTEDNCNKSSITVDSGATLFICAMLATILIRLTE</sequence>
<evidence type="ECO:0000256" key="1">
    <source>
        <dbReference type="SAM" id="SignalP"/>
    </source>
</evidence>
<feature type="chain" id="PRO_5046609221" evidence="1">
    <location>
        <begin position="23"/>
        <end position="131"/>
    </location>
</feature>
<keyword evidence="1" id="KW-0732">Signal</keyword>
<proteinExistence type="predicted"/>
<comment type="caution">
    <text evidence="2">The sequence shown here is derived from an EMBL/GenBank/DDBJ whole genome shotgun (WGS) entry which is preliminary data.</text>
</comment>
<feature type="signal peptide" evidence="1">
    <location>
        <begin position="1"/>
        <end position="22"/>
    </location>
</feature>
<dbReference type="SUPFAM" id="SSF57302">
    <property type="entry name" value="Snake toxin-like"/>
    <property type="match status" value="1"/>
</dbReference>